<keyword evidence="3" id="KW-1185">Reference proteome</keyword>
<proteinExistence type="predicted"/>
<keyword evidence="1" id="KW-1133">Transmembrane helix</keyword>
<name>A0A1I1VAH7_9BACL</name>
<organism evidence="2 3">
    <name type="scientific">Paenibacillus catalpae</name>
    <dbReference type="NCBI Taxonomy" id="1045775"/>
    <lineage>
        <taxon>Bacteria</taxon>
        <taxon>Bacillati</taxon>
        <taxon>Bacillota</taxon>
        <taxon>Bacilli</taxon>
        <taxon>Bacillales</taxon>
        <taxon>Paenibacillaceae</taxon>
        <taxon>Paenibacillus</taxon>
    </lineage>
</organism>
<feature type="transmembrane region" description="Helical" evidence="1">
    <location>
        <begin position="93"/>
        <end position="112"/>
    </location>
</feature>
<dbReference type="EMBL" id="FOMT01000001">
    <property type="protein sequence ID" value="SFD78083.1"/>
    <property type="molecule type" value="Genomic_DNA"/>
</dbReference>
<evidence type="ECO:0000313" key="2">
    <source>
        <dbReference type="EMBL" id="SFD78083.1"/>
    </source>
</evidence>
<keyword evidence="1" id="KW-0472">Membrane</keyword>
<dbReference type="Pfam" id="PF10823">
    <property type="entry name" value="DUF2568"/>
    <property type="match status" value="1"/>
</dbReference>
<feature type="transmembrane region" description="Helical" evidence="1">
    <location>
        <begin position="35"/>
        <end position="57"/>
    </location>
</feature>
<evidence type="ECO:0000313" key="3">
    <source>
        <dbReference type="Proteomes" id="UP000198855"/>
    </source>
</evidence>
<dbReference type="STRING" id="1045775.SAMN05216378_1399"/>
<sequence length="121" mass="12963">MKSIAVGILLTAFFLLELAACAAFGFWGYQLDVGGIFKIILMIALPLAVIILWGMFLSPKASIPIFADPIRTTLKLIVFLAASAALYTTGRHGLGIVFLTASIIVIGSVFILDLHRVNVGK</sequence>
<dbReference type="AlphaFoldDB" id="A0A1I1VAH7"/>
<evidence type="ECO:0000256" key="1">
    <source>
        <dbReference type="SAM" id="Phobius"/>
    </source>
</evidence>
<dbReference type="OrthoDB" id="4557830at2"/>
<protein>
    <recommendedName>
        <fullName evidence="4">DUF2568 domain-containing protein</fullName>
    </recommendedName>
</protein>
<evidence type="ECO:0008006" key="4">
    <source>
        <dbReference type="Google" id="ProtNLM"/>
    </source>
</evidence>
<dbReference type="Proteomes" id="UP000198855">
    <property type="component" value="Unassembled WGS sequence"/>
</dbReference>
<gene>
    <name evidence="2" type="ORF">SAMN05216378_1399</name>
</gene>
<keyword evidence="1" id="KW-0812">Transmembrane</keyword>
<reference evidence="3" key="1">
    <citation type="submission" date="2016-10" db="EMBL/GenBank/DDBJ databases">
        <authorList>
            <person name="Varghese N."/>
            <person name="Submissions S."/>
        </authorList>
    </citation>
    <scope>NUCLEOTIDE SEQUENCE [LARGE SCALE GENOMIC DNA]</scope>
    <source>
        <strain evidence="3">CGMCC 1.10784</strain>
    </source>
</reference>
<dbReference type="InterPro" id="IPR021214">
    <property type="entry name" value="DUF2568"/>
</dbReference>
<accession>A0A1I1VAH7</accession>
<feature type="transmembrane region" description="Helical" evidence="1">
    <location>
        <begin position="69"/>
        <end position="87"/>
    </location>
</feature>